<dbReference type="GO" id="GO:0003714">
    <property type="term" value="F:transcription corepressor activity"/>
    <property type="evidence" value="ECO:0007669"/>
    <property type="project" value="InterPro"/>
</dbReference>
<dbReference type="PANTHER" id="PTHR46309">
    <property type="entry name" value="PHD FINGER PROTEIN 12"/>
    <property type="match status" value="1"/>
</dbReference>
<feature type="region of interest" description="Disordered" evidence="5">
    <location>
        <begin position="29"/>
        <end position="49"/>
    </location>
</feature>
<evidence type="ECO:0000256" key="2">
    <source>
        <dbReference type="ARBA" id="ARBA00022771"/>
    </source>
</evidence>
<evidence type="ECO:0000256" key="4">
    <source>
        <dbReference type="PROSITE-ProRule" id="PRU00146"/>
    </source>
</evidence>
<feature type="domain" description="PHD-type" evidence="6">
    <location>
        <begin position="50"/>
        <end position="99"/>
    </location>
</feature>
<dbReference type="PROSITE" id="PS01359">
    <property type="entry name" value="ZF_PHD_1"/>
    <property type="match status" value="1"/>
</dbReference>
<sequence>MTSIEYDLDTSGGLMPQIQAIIAPPILEDSAKKKKDRERRYRRPGRTVNHDSCDSCKEGGDLICCDRCPAAFHLTCHDPPLSDDDLPSGDWLCHKCKTAPD</sequence>
<evidence type="ECO:0000256" key="3">
    <source>
        <dbReference type="ARBA" id="ARBA00022833"/>
    </source>
</evidence>
<dbReference type="Proteomes" id="UP000054359">
    <property type="component" value="Unassembled WGS sequence"/>
</dbReference>
<dbReference type="FunFam" id="3.30.40.10:FF:000164">
    <property type="entry name" value="PHD finger protein 12"/>
    <property type="match status" value="1"/>
</dbReference>
<protein>
    <submittedName>
        <fullName evidence="7">PHD finger protein 12</fullName>
    </submittedName>
</protein>
<dbReference type="OrthoDB" id="1919692at2759"/>
<evidence type="ECO:0000256" key="1">
    <source>
        <dbReference type="ARBA" id="ARBA00022723"/>
    </source>
</evidence>
<accession>A0A087UT61</accession>
<evidence type="ECO:0000259" key="6">
    <source>
        <dbReference type="PROSITE" id="PS50016"/>
    </source>
</evidence>
<dbReference type="Pfam" id="PF00628">
    <property type="entry name" value="PHD"/>
    <property type="match status" value="1"/>
</dbReference>
<keyword evidence="2 4" id="KW-0863">Zinc-finger</keyword>
<dbReference type="InterPro" id="IPR011011">
    <property type="entry name" value="Znf_FYVE_PHD"/>
</dbReference>
<dbReference type="InterPro" id="IPR019786">
    <property type="entry name" value="Zinc_finger_PHD-type_CS"/>
</dbReference>
<dbReference type="InterPro" id="IPR042163">
    <property type="entry name" value="PHF12"/>
</dbReference>
<evidence type="ECO:0000313" key="7">
    <source>
        <dbReference type="EMBL" id="KFM80550.1"/>
    </source>
</evidence>
<dbReference type="Gene3D" id="3.30.40.10">
    <property type="entry name" value="Zinc/RING finger domain, C3HC4 (zinc finger)"/>
    <property type="match status" value="1"/>
</dbReference>
<evidence type="ECO:0000313" key="8">
    <source>
        <dbReference type="Proteomes" id="UP000054359"/>
    </source>
</evidence>
<dbReference type="PANTHER" id="PTHR46309:SF1">
    <property type="entry name" value="PHD FINGER PROTEIN 12"/>
    <property type="match status" value="1"/>
</dbReference>
<reference evidence="7 8" key="1">
    <citation type="submission" date="2013-11" db="EMBL/GenBank/DDBJ databases">
        <title>Genome sequencing of Stegodyphus mimosarum.</title>
        <authorList>
            <person name="Bechsgaard J."/>
        </authorList>
    </citation>
    <scope>NUCLEOTIDE SEQUENCE [LARGE SCALE GENOMIC DNA]</scope>
</reference>
<feature type="non-terminal residue" evidence="7">
    <location>
        <position position="101"/>
    </location>
</feature>
<evidence type="ECO:0000256" key="5">
    <source>
        <dbReference type="SAM" id="MobiDB-lite"/>
    </source>
</evidence>
<dbReference type="EMBL" id="KK121472">
    <property type="protein sequence ID" value="KFM80550.1"/>
    <property type="molecule type" value="Genomic_DNA"/>
</dbReference>
<dbReference type="PROSITE" id="PS50016">
    <property type="entry name" value="ZF_PHD_2"/>
    <property type="match status" value="1"/>
</dbReference>
<gene>
    <name evidence="7" type="ORF">X975_17234</name>
</gene>
<dbReference type="InterPro" id="IPR001965">
    <property type="entry name" value="Znf_PHD"/>
</dbReference>
<dbReference type="GO" id="GO:0000122">
    <property type="term" value="P:negative regulation of transcription by RNA polymerase II"/>
    <property type="evidence" value="ECO:0007669"/>
    <property type="project" value="TreeGrafter"/>
</dbReference>
<feature type="compositionally biased region" description="Basic residues" evidence="5">
    <location>
        <begin position="32"/>
        <end position="45"/>
    </location>
</feature>
<dbReference type="SUPFAM" id="SSF57903">
    <property type="entry name" value="FYVE/PHD zinc finger"/>
    <property type="match status" value="1"/>
</dbReference>
<organism evidence="7 8">
    <name type="scientific">Stegodyphus mimosarum</name>
    <name type="common">African social velvet spider</name>
    <dbReference type="NCBI Taxonomy" id="407821"/>
    <lineage>
        <taxon>Eukaryota</taxon>
        <taxon>Metazoa</taxon>
        <taxon>Ecdysozoa</taxon>
        <taxon>Arthropoda</taxon>
        <taxon>Chelicerata</taxon>
        <taxon>Arachnida</taxon>
        <taxon>Araneae</taxon>
        <taxon>Araneomorphae</taxon>
        <taxon>Entelegynae</taxon>
        <taxon>Eresoidea</taxon>
        <taxon>Eresidae</taxon>
        <taxon>Stegodyphus</taxon>
    </lineage>
</organism>
<name>A0A087UT61_STEMI</name>
<dbReference type="SMART" id="SM00249">
    <property type="entry name" value="PHD"/>
    <property type="match status" value="1"/>
</dbReference>
<dbReference type="InterPro" id="IPR019787">
    <property type="entry name" value="Znf_PHD-finger"/>
</dbReference>
<dbReference type="STRING" id="407821.A0A087UT61"/>
<keyword evidence="3" id="KW-0862">Zinc</keyword>
<dbReference type="AlphaFoldDB" id="A0A087UT61"/>
<dbReference type="InterPro" id="IPR013083">
    <property type="entry name" value="Znf_RING/FYVE/PHD"/>
</dbReference>
<dbReference type="GO" id="GO:0070822">
    <property type="term" value="C:Sin3-type complex"/>
    <property type="evidence" value="ECO:0007669"/>
    <property type="project" value="TreeGrafter"/>
</dbReference>
<keyword evidence="1" id="KW-0479">Metal-binding</keyword>
<proteinExistence type="predicted"/>
<dbReference type="GO" id="GO:0008270">
    <property type="term" value="F:zinc ion binding"/>
    <property type="evidence" value="ECO:0007669"/>
    <property type="project" value="UniProtKB-KW"/>
</dbReference>
<dbReference type="OMA" id="SFHLECK"/>
<keyword evidence="8" id="KW-1185">Reference proteome</keyword>